<keyword evidence="8 10" id="KW-0675">Receptor</keyword>
<sequence>MQDHEGKTYYGIEYIYFSFLGFWQLLNGGLRKRNKVVLTSSSYMIIYFCFLSTVMYDITFNDYSFSTFTEKLSVNMKILESVVKMGICFVNRDGLSILLGLFSTELLLSARRFRKRSDPILTKNAQFVNKGTKGFIYLISATALAWMSAPLVKCITAPECGSMNIFPSWYPFDTGHFPINFLIYLLEITLMLYGASLIYNVNCMFSALALTATAQFDVLSGNLENLETDAVEISKTRAGTEESENCLTKQIIMEALLKECIIDHQTLLWYLHKMEDVYNKIFLFQMFMSTQTICLVLVQLNYNLASGEELSPTLAMKFIMYLLLSWSELFLYSWGGQIIQNKSETVYWSLQKCGWNEGSQKFKKHVCIALTRSYHPFGLSAGKFGLVNLTTFTQVIRASYSLFTFLHGSQKN</sequence>
<evidence type="ECO:0000256" key="6">
    <source>
        <dbReference type="ARBA" id="ARBA00022989"/>
    </source>
</evidence>
<dbReference type="PANTHER" id="PTHR21137">
    <property type="entry name" value="ODORANT RECEPTOR"/>
    <property type="match status" value="1"/>
</dbReference>
<evidence type="ECO:0000256" key="1">
    <source>
        <dbReference type="ARBA" id="ARBA00004651"/>
    </source>
</evidence>
<comment type="subcellular location">
    <subcellularLocation>
        <location evidence="1 10">Cell membrane</location>
        <topology evidence="1 10">Multi-pass membrane protein</topology>
    </subcellularLocation>
</comment>
<dbReference type="Pfam" id="PF02949">
    <property type="entry name" value="7tm_6"/>
    <property type="match status" value="1"/>
</dbReference>
<name>A0ABN7B4M4_9HEMI</name>
<evidence type="ECO:0000256" key="7">
    <source>
        <dbReference type="ARBA" id="ARBA00023136"/>
    </source>
</evidence>
<gene>
    <name evidence="11" type="ORF">NTJ_12171</name>
</gene>
<dbReference type="PANTHER" id="PTHR21137:SF35">
    <property type="entry name" value="ODORANT RECEPTOR 19A-RELATED"/>
    <property type="match status" value="1"/>
</dbReference>
<keyword evidence="4 10" id="KW-0812">Transmembrane</keyword>
<dbReference type="InterPro" id="IPR004117">
    <property type="entry name" value="7tm6_olfct_rcpt"/>
</dbReference>
<evidence type="ECO:0000256" key="8">
    <source>
        <dbReference type="ARBA" id="ARBA00023170"/>
    </source>
</evidence>
<keyword evidence="3 10" id="KW-0716">Sensory transduction</keyword>
<feature type="transmembrane region" description="Helical" evidence="10">
    <location>
        <begin position="37"/>
        <end position="56"/>
    </location>
</feature>
<proteinExistence type="inferred from homology"/>
<keyword evidence="12" id="KW-1185">Reference proteome</keyword>
<keyword evidence="7 10" id="KW-0472">Membrane</keyword>
<evidence type="ECO:0000256" key="4">
    <source>
        <dbReference type="ARBA" id="ARBA00022692"/>
    </source>
</evidence>
<keyword evidence="9 10" id="KW-0807">Transducer</keyword>
<accession>A0ABN7B4M4</accession>
<feature type="transmembrane region" description="Helical" evidence="10">
    <location>
        <begin position="134"/>
        <end position="158"/>
    </location>
</feature>
<feature type="transmembrane region" description="Helical" evidence="10">
    <location>
        <begin position="281"/>
        <end position="302"/>
    </location>
</feature>
<reference evidence="11 12" key="1">
    <citation type="submission" date="2023-09" db="EMBL/GenBank/DDBJ databases">
        <title>Nesidiocoris tenuis whole genome shotgun sequence.</title>
        <authorList>
            <person name="Shibata T."/>
            <person name="Shimoda M."/>
            <person name="Kobayashi T."/>
            <person name="Uehara T."/>
        </authorList>
    </citation>
    <scope>NUCLEOTIDE SEQUENCE [LARGE SCALE GENOMIC DNA]</scope>
    <source>
        <strain evidence="11 12">Japan</strain>
    </source>
</reference>
<evidence type="ECO:0000256" key="2">
    <source>
        <dbReference type="ARBA" id="ARBA00022475"/>
    </source>
</evidence>
<protein>
    <recommendedName>
        <fullName evidence="10">Odorant receptor</fullName>
    </recommendedName>
</protein>
<evidence type="ECO:0000256" key="9">
    <source>
        <dbReference type="ARBA" id="ARBA00023224"/>
    </source>
</evidence>
<evidence type="ECO:0000256" key="5">
    <source>
        <dbReference type="ARBA" id="ARBA00022725"/>
    </source>
</evidence>
<keyword evidence="2" id="KW-1003">Cell membrane</keyword>
<organism evidence="11 12">
    <name type="scientific">Nesidiocoris tenuis</name>
    <dbReference type="NCBI Taxonomy" id="355587"/>
    <lineage>
        <taxon>Eukaryota</taxon>
        <taxon>Metazoa</taxon>
        <taxon>Ecdysozoa</taxon>
        <taxon>Arthropoda</taxon>
        <taxon>Hexapoda</taxon>
        <taxon>Insecta</taxon>
        <taxon>Pterygota</taxon>
        <taxon>Neoptera</taxon>
        <taxon>Paraneoptera</taxon>
        <taxon>Hemiptera</taxon>
        <taxon>Heteroptera</taxon>
        <taxon>Panheteroptera</taxon>
        <taxon>Cimicomorpha</taxon>
        <taxon>Miridae</taxon>
        <taxon>Dicyphina</taxon>
        <taxon>Nesidiocoris</taxon>
    </lineage>
</organism>
<comment type="similarity">
    <text evidence="10">Belongs to the insect chemoreceptor superfamily. Heteromeric odorant receptor channel (TC 1.A.69) family.</text>
</comment>
<dbReference type="EMBL" id="AP028918">
    <property type="protein sequence ID" value="BES99354.1"/>
    <property type="molecule type" value="Genomic_DNA"/>
</dbReference>
<feature type="transmembrane region" description="Helical" evidence="10">
    <location>
        <begin position="314"/>
        <end position="334"/>
    </location>
</feature>
<feature type="transmembrane region" description="Helical" evidence="10">
    <location>
        <begin position="94"/>
        <end position="113"/>
    </location>
</feature>
<evidence type="ECO:0000256" key="3">
    <source>
        <dbReference type="ARBA" id="ARBA00022606"/>
    </source>
</evidence>
<feature type="transmembrane region" description="Helical" evidence="10">
    <location>
        <begin position="12"/>
        <end position="30"/>
    </location>
</feature>
<keyword evidence="5 10" id="KW-0552">Olfaction</keyword>
<keyword evidence="6 10" id="KW-1133">Transmembrane helix</keyword>
<evidence type="ECO:0000256" key="10">
    <source>
        <dbReference type="RuleBase" id="RU351113"/>
    </source>
</evidence>
<evidence type="ECO:0000313" key="12">
    <source>
        <dbReference type="Proteomes" id="UP001307889"/>
    </source>
</evidence>
<evidence type="ECO:0000313" key="11">
    <source>
        <dbReference type="EMBL" id="BES99354.1"/>
    </source>
</evidence>
<dbReference type="Proteomes" id="UP001307889">
    <property type="component" value="Chromosome 10"/>
</dbReference>
<feature type="transmembrane region" description="Helical" evidence="10">
    <location>
        <begin position="178"/>
        <end position="199"/>
    </location>
</feature>